<dbReference type="PANTHER" id="PTHR47805">
    <property type="entry name" value="SAGA-ASSOCIATED FACTOR 73"/>
    <property type="match status" value="1"/>
</dbReference>
<feature type="compositionally biased region" description="Basic and acidic residues" evidence="1">
    <location>
        <begin position="181"/>
        <end position="209"/>
    </location>
</feature>
<feature type="region of interest" description="Disordered" evidence="1">
    <location>
        <begin position="56"/>
        <end position="86"/>
    </location>
</feature>
<feature type="region of interest" description="Disordered" evidence="1">
    <location>
        <begin position="667"/>
        <end position="700"/>
    </location>
</feature>
<dbReference type="STRING" id="759272.G0S6A1"/>
<feature type="region of interest" description="Disordered" evidence="1">
    <location>
        <begin position="976"/>
        <end position="1087"/>
    </location>
</feature>
<dbReference type="GO" id="GO:0000124">
    <property type="term" value="C:SAGA complex"/>
    <property type="evidence" value="ECO:0007669"/>
    <property type="project" value="InterPro"/>
</dbReference>
<evidence type="ECO:0000313" key="3">
    <source>
        <dbReference type="EMBL" id="EGS20765.1"/>
    </source>
</evidence>
<dbReference type="AlphaFoldDB" id="G0S6A1"/>
<dbReference type="HOGENOM" id="CLU_263741_0_0_1"/>
<evidence type="ECO:0000259" key="2">
    <source>
        <dbReference type="PROSITE" id="PS51505"/>
    </source>
</evidence>
<dbReference type="InterPro" id="IPR013243">
    <property type="entry name" value="SCA7_dom"/>
</dbReference>
<feature type="compositionally biased region" description="Low complexity" evidence="1">
    <location>
        <begin position="535"/>
        <end position="547"/>
    </location>
</feature>
<dbReference type="PANTHER" id="PTHR47805:SF1">
    <property type="entry name" value="SAGA-ASSOCIATED FACTOR 73"/>
    <property type="match status" value="1"/>
</dbReference>
<dbReference type="GeneID" id="18256640"/>
<dbReference type="KEGG" id="cthr:CTHT_0026020"/>
<dbReference type="RefSeq" id="XP_006693061.1">
    <property type="nucleotide sequence ID" value="XM_006692998.1"/>
</dbReference>
<keyword evidence="4" id="KW-1185">Reference proteome</keyword>
<evidence type="ECO:0000313" key="4">
    <source>
        <dbReference type="Proteomes" id="UP000008066"/>
    </source>
</evidence>
<dbReference type="Pfam" id="PF08313">
    <property type="entry name" value="SCA7"/>
    <property type="match status" value="1"/>
</dbReference>
<organism evidence="4">
    <name type="scientific">Chaetomium thermophilum (strain DSM 1495 / CBS 144.50 / IMI 039719)</name>
    <name type="common">Thermochaetoides thermophila</name>
    <dbReference type="NCBI Taxonomy" id="759272"/>
    <lineage>
        <taxon>Eukaryota</taxon>
        <taxon>Fungi</taxon>
        <taxon>Dikarya</taxon>
        <taxon>Ascomycota</taxon>
        <taxon>Pezizomycotina</taxon>
        <taxon>Sordariomycetes</taxon>
        <taxon>Sordariomycetidae</taxon>
        <taxon>Sordariales</taxon>
        <taxon>Chaetomiaceae</taxon>
        <taxon>Thermochaetoides</taxon>
    </lineage>
</organism>
<feature type="region of interest" description="Disordered" evidence="1">
    <location>
        <begin position="719"/>
        <end position="814"/>
    </location>
</feature>
<feature type="compositionally biased region" description="Polar residues" evidence="1">
    <location>
        <begin position="789"/>
        <end position="813"/>
    </location>
</feature>
<dbReference type="GO" id="GO:1904802">
    <property type="term" value="P:RITS complex assembly"/>
    <property type="evidence" value="ECO:0007669"/>
    <property type="project" value="TreeGrafter"/>
</dbReference>
<feature type="region of interest" description="Disordered" evidence="1">
    <location>
        <begin position="892"/>
        <end position="936"/>
    </location>
</feature>
<feature type="compositionally biased region" description="Low complexity" evidence="1">
    <location>
        <begin position="1072"/>
        <end position="1087"/>
    </location>
</feature>
<accession>G0S6A1</accession>
<feature type="domain" description="SCA7" evidence="2">
    <location>
        <begin position="211"/>
        <end position="277"/>
    </location>
</feature>
<dbReference type="GO" id="GO:0031048">
    <property type="term" value="P:regulatory ncRNA-mediated heterochromatin formation"/>
    <property type="evidence" value="ECO:0007669"/>
    <property type="project" value="TreeGrafter"/>
</dbReference>
<dbReference type="PROSITE" id="PS51505">
    <property type="entry name" value="SCA7"/>
    <property type="match status" value="1"/>
</dbReference>
<protein>
    <recommendedName>
        <fullName evidence="2">SCA7 domain-containing protein</fullName>
    </recommendedName>
</protein>
<feature type="compositionally biased region" description="Low complexity" evidence="1">
    <location>
        <begin position="1183"/>
        <end position="1202"/>
    </location>
</feature>
<feature type="region of interest" description="Disordered" evidence="1">
    <location>
        <begin position="1244"/>
        <end position="1273"/>
    </location>
</feature>
<feature type="compositionally biased region" description="Pro residues" evidence="1">
    <location>
        <begin position="766"/>
        <end position="777"/>
    </location>
</feature>
<dbReference type="OrthoDB" id="21678at2759"/>
<feature type="compositionally biased region" description="Basic and acidic residues" evidence="1">
    <location>
        <begin position="122"/>
        <end position="160"/>
    </location>
</feature>
<feature type="region of interest" description="Disordered" evidence="1">
    <location>
        <begin position="535"/>
        <end position="602"/>
    </location>
</feature>
<feature type="compositionally biased region" description="Low complexity" evidence="1">
    <location>
        <begin position="1256"/>
        <end position="1266"/>
    </location>
</feature>
<dbReference type="EMBL" id="GL988041">
    <property type="protein sequence ID" value="EGS20765.1"/>
    <property type="molecule type" value="Genomic_DNA"/>
</dbReference>
<gene>
    <name evidence="3" type="ORF">CTHT_0026020</name>
</gene>
<evidence type="ECO:0000256" key="1">
    <source>
        <dbReference type="SAM" id="MobiDB-lite"/>
    </source>
</evidence>
<dbReference type="InterPro" id="IPR037804">
    <property type="entry name" value="SGF73"/>
</dbReference>
<proteinExistence type="predicted"/>
<dbReference type="Gene3D" id="6.10.140.670">
    <property type="match status" value="1"/>
</dbReference>
<feature type="region of interest" description="Disordered" evidence="1">
    <location>
        <begin position="449"/>
        <end position="490"/>
    </location>
</feature>
<feature type="compositionally biased region" description="Low complexity" evidence="1">
    <location>
        <begin position="976"/>
        <end position="998"/>
    </location>
</feature>
<name>G0S6A1_CHATD</name>
<reference evidence="3 4" key="1">
    <citation type="journal article" date="2011" name="Cell">
        <title>Insight into structure and assembly of the nuclear pore complex by utilizing the genome of a eukaryotic thermophile.</title>
        <authorList>
            <person name="Amlacher S."/>
            <person name="Sarges P."/>
            <person name="Flemming D."/>
            <person name="van Noort V."/>
            <person name="Kunze R."/>
            <person name="Devos D.P."/>
            <person name="Arumugam M."/>
            <person name="Bork P."/>
            <person name="Hurt E."/>
        </authorList>
    </citation>
    <scope>NUCLEOTIDE SEQUENCE [LARGE SCALE GENOMIC DNA]</scope>
    <source>
        <strain evidence="4">DSM 1495 / CBS 144.50 / IMI 039719</strain>
    </source>
</reference>
<feature type="region of interest" description="Disordered" evidence="1">
    <location>
        <begin position="122"/>
        <end position="224"/>
    </location>
</feature>
<dbReference type="Proteomes" id="UP000008066">
    <property type="component" value="Unassembled WGS sequence"/>
</dbReference>
<feature type="compositionally biased region" description="Polar residues" evidence="1">
    <location>
        <begin position="1050"/>
        <end position="1071"/>
    </location>
</feature>
<feature type="compositionally biased region" description="Basic and acidic residues" evidence="1">
    <location>
        <begin position="1027"/>
        <end position="1042"/>
    </location>
</feature>
<feature type="compositionally biased region" description="Polar residues" evidence="1">
    <location>
        <begin position="728"/>
        <end position="758"/>
    </location>
</feature>
<feature type="compositionally biased region" description="Polar residues" evidence="1">
    <location>
        <begin position="892"/>
        <end position="916"/>
    </location>
</feature>
<feature type="region of interest" description="Disordered" evidence="1">
    <location>
        <begin position="1173"/>
        <end position="1202"/>
    </location>
</feature>
<dbReference type="eggNOG" id="KOG4140">
    <property type="taxonomic scope" value="Eukaryota"/>
</dbReference>
<dbReference type="GO" id="GO:0006357">
    <property type="term" value="P:regulation of transcription by RNA polymerase II"/>
    <property type="evidence" value="ECO:0007669"/>
    <property type="project" value="TreeGrafter"/>
</dbReference>
<sequence>MDSRKDEEATIKVAPAKGTVLASKPHIWGKLKLKKPPVKQIKPGNWKEATLVEDKKKDKDGGAINAASPGPDVNQLDDRARDTFSNGRPLEDVLELLQCKLCRKGISRTAARDHIAKCLQIKKEKAQRKKEAREARERLKEAAREEEARRLEEEGAAKGDDDSDDDDGKEGAGKAGKKTKKTDVAGKKRKAEGELDKGKAKKKKDEPKPKVAKPKGPVDVERQCGVPLPNGQLCARSLTCKSHSMSAKRAVPGRSLPYDMLLAAYQKKNQAKQQKAALDANAPLEDEDDLNAGAVDSDEETAAVMSALANWNPQPVVPQPVFAPLKRQYQLARLHEQLQAATNGGRTNIFKVVGFGAQRLSDGHLGLYDAEDAPGEPDPVGLGSLSRRSSSIVAGEDDTTQQAQIAAVDHESQKEDAPLAEVCKKPCWKPKDRPGSVLDQEYVPMSGRSLSKVTKLKATGRAAANRQPKQSRRAASAIPESSKPLADAPVNTIVSKSSPALPTATPLYAFANLPTTDLRLQPAELAIQEMRKRLIAASSSSQSSISSTGVRAPRGRKRKEDRSMPGIHGSQPMENIHRATDGVRQTPENMAPTPKESPSDSTVEMRVLELGQLLAQEDSLAKSSPVLPNTPVVSLLGTSQNGATNGLKQGVQHIQRQMATKPTSVSRAISHSPMSSRPLFSAPSPPMMSHSLSPLTRAATPKALSSSPLVMSMLLPQQPPSHPFVSLPSGSTLSQAMQQSPIMTSMSKSGLTPAATRQPSPGVMPHSPPPRQGPGRPPKPRPADPVSPVNPTRSPNLPNASYLTTLGDLSTGMQPPQLPHMPQQQVPRVKLNQMRNQALASTFSPRPSYLPSQRLDPIREQAIKRAAERAAGLRMAQAQRQPQMQVHMNVQAQRTPQLQARTSPPTASPAETQGQMLSARAQAEDQGQNRLRMGQPQANTQLMRIDGPGMAAGMRQPIGNSQMDTMQPQRQVMNTPVVPAPQSSSPPSAERSSSQPQPVRDQIDSASVQAEAAQDETMNLDNDEMDDILREVKAQAEREAERQMAALSRTRPQAQQQAQNLRSTQNQSQMHALSPVASESSSPSLVMSASLPGLNEVNVRATVAAAAKKVAGSISPVANISSAATALSSPLDCRPYTTTSIPRPRLATTAPVPLMGATGPPAASGTTQNIGSFHVQQHRQRRQQQQLLQQHAQQHQQRLQQAAVHNNQQPFRFTYPAESMAAAVAIAGAHNLRPVVPLPPQAYLLSASQGGGRSGSRGSNIRNGSQARTQEQG</sequence>